<dbReference type="PROSITE" id="PS00028">
    <property type="entry name" value="ZINC_FINGER_C2H2_1"/>
    <property type="match status" value="1"/>
</dbReference>
<name>A0AA39X5B6_9PEZI</name>
<feature type="domain" description="C2H2-type" evidence="2">
    <location>
        <begin position="696"/>
        <end position="719"/>
    </location>
</feature>
<evidence type="ECO:0000313" key="3">
    <source>
        <dbReference type="EMBL" id="KAK0627599.1"/>
    </source>
</evidence>
<protein>
    <recommendedName>
        <fullName evidence="2">C2H2-type domain-containing protein</fullName>
    </recommendedName>
</protein>
<feature type="region of interest" description="Disordered" evidence="1">
    <location>
        <begin position="965"/>
        <end position="989"/>
    </location>
</feature>
<dbReference type="InterPro" id="IPR013087">
    <property type="entry name" value="Znf_C2H2_type"/>
</dbReference>
<dbReference type="SMART" id="SM00355">
    <property type="entry name" value="ZnF_C2H2"/>
    <property type="match status" value="3"/>
</dbReference>
<accession>A0AA39X5B6</accession>
<dbReference type="GO" id="GO:0003700">
    <property type="term" value="F:DNA-binding transcription factor activity"/>
    <property type="evidence" value="ECO:0007669"/>
    <property type="project" value="InterPro"/>
</dbReference>
<evidence type="ECO:0000259" key="2">
    <source>
        <dbReference type="PROSITE" id="PS00028"/>
    </source>
</evidence>
<evidence type="ECO:0000256" key="1">
    <source>
        <dbReference type="SAM" id="MobiDB-lite"/>
    </source>
</evidence>
<reference evidence="3" key="1">
    <citation type="submission" date="2023-06" db="EMBL/GenBank/DDBJ databases">
        <title>Genome-scale phylogeny and comparative genomics of the fungal order Sordariales.</title>
        <authorList>
            <consortium name="Lawrence Berkeley National Laboratory"/>
            <person name="Hensen N."/>
            <person name="Bonometti L."/>
            <person name="Westerberg I."/>
            <person name="Brannstrom I.O."/>
            <person name="Guillou S."/>
            <person name="Cros-Aarteil S."/>
            <person name="Calhoun S."/>
            <person name="Haridas S."/>
            <person name="Kuo A."/>
            <person name="Mondo S."/>
            <person name="Pangilinan J."/>
            <person name="Riley R."/>
            <person name="Labutti K."/>
            <person name="Andreopoulos B."/>
            <person name="Lipzen A."/>
            <person name="Chen C."/>
            <person name="Yanf M."/>
            <person name="Daum C."/>
            <person name="Ng V."/>
            <person name="Clum A."/>
            <person name="Steindorff A."/>
            <person name="Ohm R."/>
            <person name="Martin F."/>
            <person name="Silar P."/>
            <person name="Natvig D."/>
            <person name="Lalanne C."/>
            <person name="Gautier V."/>
            <person name="Ament-Velasquez S.L."/>
            <person name="Kruys A."/>
            <person name="Hutchinson M.I."/>
            <person name="Powell A.J."/>
            <person name="Barry K."/>
            <person name="Miller A.N."/>
            <person name="Grigoriev I.V."/>
            <person name="Debuchy R."/>
            <person name="Gladieux P."/>
            <person name="Thoren M.H."/>
            <person name="Johannesson H."/>
        </authorList>
    </citation>
    <scope>NUCLEOTIDE SEQUENCE</scope>
    <source>
        <strain evidence="3">CBS 606.72</strain>
    </source>
</reference>
<dbReference type="PANTHER" id="PTHR23225:SF2">
    <property type="entry name" value="AT09679P-RELATED"/>
    <property type="match status" value="1"/>
</dbReference>
<sequence length="989" mass="109048">MAPATHSESRLSRSPYLPPHYFSRPLFLLGKDSCGDSTEASPCLEAAMNFIRRTPRDWPYAANSTGRHRGSLKTRKGRMPVFEAKGPAREKFANDISAAIVKHLRDNSDKLQDSATYVGLSLFMMGKSADQTKPVVMLVSDDKQARMEAFCLIKDSGIMKEYPGFDLGEMELKAEFENLRPLGSGPDPVVHQTPRLFPDPSDEYSFGSFEFSTPSFSPPHFTEDLMPTARFNSETSRAVPLEPYLYDPQQSQNNCLSTLLPHSAPQREPASFAAPDHQIRLFSSRGVLTSPSGSCAWLGGVVKYDGQLLAHTVNHFLSPARQAKIRPQDAAETETSDVECEIMGLSDWEDDDDEMADVTSRASLTPNHSDREESESEGGSPLESERSSASNASIRSPVDSSVEDSPLLPGDHVDEEASAPQPWIIAGDVIATSEYLDSAFLRVDMMDLDDSLIIPLGSYEEHVETAPRDVTVRTMTRLGEVSGTLSGTPFFVRLPGTKDFQEVYTAKMDSALQPGDCGCWIKSPSGKLFGHVIAGSPTSGQVLVMPAARVFAQLLRHLSARATWGLGKNLAARSANPVDAYANEMPFGFGIPPSSSPFELEPAFSALPMAPWTKPSPTKEEIEVYPEEPLGSDDSDWIVDPPEWKRRKVNDVADWRPKKKAMSTIRPMAKRMSRPAPAMAVRRLPPPASESNQPSCPEHGCKQVFPDRAALDAHTKKKHTRPYVCVFHFAGCESTFASKNEWKRHVSSQHLLLQYWVCHEDECGRARPGADPASTDSKSKPARNPPPSGSTDLPKGVPNSGAIFNRKDLYTQHMQRMHMPWPLKKNLSARGKQPITSESAQSEWEAKLRSLQEEAIRVRCALPEHLTCPATDCTSEFHGPDAWDQRLEHVARHLDRAWGGYEPTVVFGGENDAAFVEWASRDDVGIIEKVDGEWSLKRGMGGRDRFGGIERRKVRDMRDMRGLSTSGDEVVISDAGGSSDEYASGSDAI</sequence>
<feature type="region of interest" description="Disordered" evidence="1">
    <location>
        <begin position="766"/>
        <end position="799"/>
    </location>
</feature>
<comment type="caution">
    <text evidence="3">The sequence shown here is derived from an EMBL/GenBank/DDBJ whole genome shotgun (WGS) entry which is preliminary data.</text>
</comment>
<evidence type="ECO:0000313" key="4">
    <source>
        <dbReference type="Proteomes" id="UP001175000"/>
    </source>
</evidence>
<feature type="region of interest" description="Disordered" evidence="1">
    <location>
        <begin position="345"/>
        <end position="419"/>
    </location>
</feature>
<dbReference type="Gene3D" id="3.30.160.60">
    <property type="entry name" value="Classic Zinc Finger"/>
    <property type="match status" value="1"/>
</dbReference>
<dbReference type="AlphaFoldDB" id="A0AA39X5B6"/>
<proteinExistence type="predicted"/>
<feature type="compositionally biased region" description="Acidic residues" evidence="1">
    <location>
        <begin position="347"/>
        <end position="356"/>
    </location>
</feature>
<dbReference type="Proteomes" id="UP001175000">
    <property type="component" value="Unassembled WGS sequence"/>
</dbReference>
<dbReference type="EMBL" id="JAULSU010000002">
    <property type="protein sequence ID" value="KAK0627599.1"/>
    <property type="molecule type" value="Genomic_DNA"/>
</dbReference>
<organism evidence="3 4">
    <name type="scientific">Immersiella caudata</name>
    <dbReference type="NCBI Taxonomy" id="314043"/>
    <lineage>
        <taxon>Eukaryota</taxon>
        <taxon>Fungi</taxon>
        <taxon>Dikarya</taxon>
        <taxon>Ascomycota</taxon>
        <taxon>Pezizomycotina</taxon>
        <taxon>Sordariomycetes</taxon>
        <taxon>Sordariomycetidae</taxon>
        <taxon>Sordariales</taxon>
        <taxon>Lasiosphaeriaceae</taxon>
        <taxon>Immersiella</taxon>
    </lineage>
</organism>
<dbReference type="PANTHER" id="PTHR23225">
    <property type="entry name" value="ZINC FINGER PROTEIN"/>
    <property type="match status" value="1"/>
</dbReference>
<dbReference type="InterPro" id="IPR039970">
    <property type="entry name" value="TF_Grauzone"/>
</dbReference>
<keyword evidence="4" id="KW-1185">Reference proteome</keyword>
<feature type="region of interest" description="Disordered" evidence="1">
    <location>
        <begin position="658"/>
        <end position="678"/>
    </location>
</feature>
<gene>
    <name evidence="3" type="ORF">B0T14DRAFT_512945</name>
</gene>